<feature type="region of interest" description="Disordered" evidence="1">
    <location>
        <begin position="1"/>
        <end position="23"/>
    </location>
</feature>
<protein>
    <submittedName>
        <fullName evidence="2">Uncharacterized protein</fullName>
    </submittedName>
</protein>
<dbReference type="EMBL" id="JAGIYZ010000004">
    <property type="protein sequence ID" value="MBP0463600.1"/>
    <property type="molecule type" value="Genomic_DNA"/>
</dbReference>
<feature type="compositionally biased region" description="Low complexity" evidence="1">
    <location>
        <begin position="75"/>
        <end position="86"/>
    </location>
</feature>
<comment type="caution">
    <text evidence="2">The sequence shown here is derived from an EMBL/GenBank/DDBJ whole genome shotgun (WGS) entry which is preliminary data.</text>
</comment>
<accession>A0ABS4AQF7</accession>
<proteinExistence type="predicted"/>
<gene>
    <name evidence="2" type="ORF">J5Y09_06740</name>
</gene>
<keyword evidence="3" id="KW-1185">Reference proteome</keyword>
<evidence type="ECO:0000256" key="1">
    <source>
        <dbReference type="SAM" id="MobiDB-lite"/>
    </source>
</evidence>
<evidence type="ECO:0000313" key="3">
    <source>
        <dbReference type="Proteomes" id="UP000680815"/>
    </source>
</evidence>
<feature type="compositionally biased region" description="Polar residues" evidence="1">
    <location>
        <begin position="1"/>
        <end position="16"/>
    </location>
</feature>
<dbReference type="RefSeq" id="WP_209350985.1">
    <property type="nucleotide sequence ID" value="NZ_JAGIYZ010000004.1"/>
</dbReference>
<feature type="region of interest" description="Disordered" evidence="1">
    <location>
        <begin position="70"/>
        <end position="121"/>
    </location>
</feature>
<evidence type="ECO:0000313" key="2">
    <source>
        <dbReference type="EMBL" id="MBP0463600.1"/>
    </source>
</evidence>
<sequence>MSATQPRPTSNLQTQDTDVEHDADGLRAMRRLLGALASAVIRKPGRTAADLRALRWMTGFVANLERHHRARHLRAASGPTRPAALAPRRRRARRKVPDPPGDEPEPRNTKGRAPWQATGPP</sequence>
<reference evidence="2 3" key="1">
    <citation type="submission" date="2021-03" db="EMBL/GenBank/DDBJ databases">
        <authorList>
            <person name="So Y."/>
        </authorList>
    </citation>
    <scope>NUCLEOTIDE SEQUENCE [LARGE SCALE GENOMIC DNA]</scope>
    <source>
        <strain evidence="2 3">PWR1</strain>
    </source>
</reference>
<dbReference type="Proteomes" id="UP000680815">
    <property type="component" value="Unassembled WGS sequence"/>
</dbReference>
<organism evidence="2 3">
    <name type="scientific">Roseomonas nitratireducens</name>
    <dbReference type="NCBI Taxonomy" id="2820810"/>
    <lineage>
        <taxon>Bacteria</taxon>
        <taxon>Pseudomonadati</taxon>
        <taxon>Pseudomonadota</taxon>
        <taxon>Alphaproteobacteria</taxon>
        <taxon>Acetobacterales</taxon>
        <taxon>Roseomonadaceae</taxon>
        <taxon>Roseomonas</taxon>
    </lineage>
</organism>
<name>A0ABS4AQF7_9PROT</name>